<dbReference type="Proteomes" id="UP000266861">
    <property type="component" value="Unassembled WGS sequence"/>
</dbReference>
<dbReference type="InterPro" id="IPR027417">
    <property type="entry name" value="P-loop_NTPase"/>
</dbReference>
<dbReference type="AlphaFoldDB" id="A0A397JLY7"/>
<evidence type="ECO:0000313" key="2">
    <source>
        <dbReference type="Proteomes" id="UP000266861"/>
    </source>
</evidence>
<evidence type="ECO:0000313" key="1">
    <source>
        <dbReference type="EMBL" id="RHZ88627.1"/>
    </source>
</evidence>
<name>A0A397JLY7_9GLOM</name>
<keyword evidence="2" id="KW-1185">Reference proteome</keyword>
<reference evidence="1 2" key="1">
    <citation type="submission" date="2018-08" db="EMBL/GenBank/DDBJ databases">
        <title>Genome and evolution of the arbuscular mycorrhizal fungus Diversispora epigaea (formerly Glomus versiforme) and its bacterial endosymbionts.</title>
        <authorList>
            <person name="Sun X."/>
            <person name="Fei Z."/>
            <person name="Harrison M."/>
        </authorList>
    </citation>
    <scope>NUCLEOTIDE SEQUENCE [LARGE SCALE GENOMIC DNA]</scope>
    <source>
        <strain evidence="1 2">IT104</strain>
    </source>
</reference>
<proteinExistence type="predicted"/>
<dbReference type="OrthoDB" id="2405788at2759"/>
<gene>
    <name evidence="1" type="ORF">Glove_21g16</name>
</gene>
<dbReference type="EMBL" id="PQFF01000019">
    <property type="protein sequence ID" value="RHZ88627.1"/>
    <property type="molecule type" value="Genomic_DNA"/>
</dbReference>
<organism evidence="1 2">
    <name type="scientific">Diversispora epigaea</name>
    <dbReference type="NCBI Taxonomy" id="1348612"/>
    <lineage>
        <taxon>Eukaryota</taxon>
        <taxon>Fungi</taxon>
        <taxon>Fungi incertae sedis</taxon>
        <taxon>Mucoromycota</taxon>
        <taxon>Glomeromycotina</taxon>
        <taxon>Glomeromycetes</taxon>
        <taxon>Diversisporales</taxon>
        <taxon>Diversisporaceae</taxon>
        <taxon>Diversispora</taxon>
    </lineage>
</organism>
<dbReference type="SUPFAM" id="SSF52540">
    <property type="entry name" value="P-loop containing nucleoside triphosphate hydrolases"/>
    <property type="match status" value="1"/>
</dbReference>
<sequence length="511" mass="59688">MWNSGKYKKRSTLTVFCHNNHAWTEGIPEMPKIFSICEALISFVTKELSKATRAWIIGKEILTHEGILYRSSHEWEKLIKTFKYEKLQFIPEELLKWGPVDIHEWIEEEYYHSSAPIPSQELKAEYNELEKFLGGAQSYRFRCWREREDPTPKHIHIDLRGAYFGSELIGQYLTEKEGWILTPLIDYLLSAGWLISVTPREIIYTVRFVGSCARNVQVISVLIRDKNEADMIHQWLARKKCRPNRISNEYGTLIKYEGDKKCVQWLHICSFIFVYTHIAVLKQLKRFLIENVLRVCTDAIYTTAIPETVLDENKLRIDFDESIYTNAKNNIELEEVHKKYNAEINKIKKQYESVIVLDTPEIKYGQWRKKKPGYIYCKEASSWTINHKGSLEFPSSEAPPLSTDSKLITLRKPYLVGQGGSGKTTRAIRAFPNRKIVVLTPTNLLAEYYRKQNPGLTAMTYHKYFHLEAIAIDEWDLAYLKKKTLAEIPIFDEACIIPRKVLQRLLSYVKS</sequence>
<protein>
    <submittedName>
        <fullName evidence="1">Uncharacterized protein</fullName>
    </submittedName>
</protein>
<comment type="caution">
    <text evidence="1">The sequence shown here is derived from an EMBL/GenBank/DDBJ whole genome shotgun (WGS) entry which is preliminary data.</text>
</comment>
<accession>A0A397JLY7</accession>